<keyword evidence="6 8" id="KW-0472">Membrane</keyword>
<dbReference type="GO" id="GO:0005789">
    <property type="term" value="C:endoplasmic reticulum membrane"/>
    <property type="evidence" value="ECO:0007669"/>
    <property type="project" value="UniProtKB-SubCell"/>
</dbReference>
<accession>A0A409VLE7</accession>
<dbReference type="Proteomes" id="UP000283269">
    <property type="component" value="Unassembled WGS sequence"/>
</dbReference>
<dbReference type="PANTHER" id="PTHR21212">
    <property type="entry name" value="BERNARDINELLI-SEIP CONGENITAL LIPODYSTROPHY 2 HOMOLOG BSCL2 PROTEIN"/>
    <property type="match status" value="1"/>
</dbReference>
<comment type="caution">
    <text evidence="9">The sequence shown here is derived from an EMBL/GenBank/DDBJ whole genome shotgun (WGS) entry which is preliminary data.</text>
</comment>
<dbReference type="AlphaFoldDB" id="A0A409VLE7"/>
<dbReference type="STRING" id="93625.A0A409VLE7"/>
<dbReference type="EMBL" id="NHYD01003976">
    <property type="protein sequence ID" value="PPQ67058.1"/>
    <property type="molecule type" value="Genomic_DNA"/>
</dbReference>
<name>A0A409VLE7_PSICY</name>
<dbReference type="GO" id="GO:0140042">
    <property type="term" value="P:lipid droplet formation"/>
    <property type="evidence" value="ECO:0007669"/>
    <property type="project" value="UniProtKB-ARBA"/>
</dbReference>
<evidence type="ECO:0000256" key="5">
    <source>
        <dbReference type="ARBA" id="ARBA00023098"/>
    </source>
</evidence>
<evidence type="ECO:0000256" key="1">
    <source>
        <dbReference type="ARBA" id="ARBA00004477"/>
    </source>
</evidence>
<keyword evidence="10" id="KW-1185">Reference proteome</keyword>
<evidence type="ECO:0000313" key="9">
    <source>
        <dbReference type="EMBL" id="PPQ67058.1"/>
    </source>
</evidence>
<dbReference type="GO" id="GO:0006629">
    <property type="term" value="P:lipid metabolic process"/>
    <property type="evidence" value="ECO:0007669"/>
    <property type="project" value="UniProtKB-KW"/>
</dbReference>
<evidence type="ECO:0000256" key="4">
    <source>
        <dbReference type="ARBA" id="ARBA00022989"/>
    </source>
</evidence>
<evidence type="ECO:0008006" key="11">
    <source>
        <dbReference type="Google" id="ProtNLM"/>
    </source>
</evidence>
<dbReference type="Pfam" id="PF06775">
    <property type="entry name" value="Seipin"/>
    <property type="match status" value="1"/>
</dbReference>
<feature type="compositionally biased region" description="Basic residues" evidence="7">
    <location>
        <begin position="325"/>
        <end position="335"/>
    </location>
</feature>
<feature type="compositionally biased region" description="Basic and acidic residues" evidence="7">
    <location>
        <begin position="301"/>
        <end position="310"/>
    </location>
</feature>
<feature type="transmembrane region" description="Helical" evidence="8">
    <location>
        <begin position="12"/>
        <end position="32"/>
    </location>
</feature>
<feature type="region of interest" description="Disordered" evidence="7">
    <location>
        <begin position="258"/>
        <end position="341"/>
    </location>
</feature>
<keyword evidence="3" id="KW-0256">Endoplasmic reticulum</keyword>
<evidence type="ECO:0000256" key="2">
    <source>
        <dbReference type="ARBA" id="ARBA00022692"/>
    </source>
</evidence>
<keyword evidence="4 8" id="KW-1133">Transmembrane helix</keyword>
<dbReference type="InterPro" id="IPR009617">
    <property type="entry name" value="Seipin"/>
</dbReference>
<sequence length="341" mass="37641">MPEPVKTHPSLLWKVANAPINLFIAVVSKLLLAVRPFAPKLVPLLVCSLFIPLVLLLSASAAWVVWSSLSVSWEVPLYLQYGDGMPPYAFASLPSLVPNQRYDISVDLVLPYTESNIVLGNFMTSLTLSTPNNRTLAHVRRPAIALPPQSHFFIPRKANEKIKVPLLESFVAGKSNLAAKIEIGRHDGWTTLGQGYGREVNVISAYLQGLVVPHGIRGLAIRFPLLSALVSAVIFICILTTILGTCILPLLLTTPQEDDDETEVKIEPKRLASGDILESQSQPPREGRRTSRRRSRSTNASDDKAIKLEESVQNIPPQDEDPTRGLRRRSSKSVVRHSDEE</sequence>
<keyword evidence="5" id="KW-0443">Lipid metabolism</keyword>
<evidence type="ECO:0000256" key="3">
    <source>
        <dbReference type="ARBA" id="ARBA00022824"/>
    </source>
</evidence>
<evidence type="ECO:0000256" key="7">
    <source>
        <dbReference type="SAM" id="MobiDB-lite"/>
    </source>
</evidence>
<proteinExistence type="predicted"/>
<evidence type="ECO:0000256" key="8">
    <source>
        <dbReference type="SAM" id="Phobius"/>
    </source>
</evidence>
<reference evidence="9 10" key="1">
    <citation type="journal article" date="2018" name="Evol. Lett.">
        <title>Horizontal gene cluster transfer increased hallucinogenic mushroom diversity.</title>
        <authorList>
            <person name="Reynolds H.T."/>
            <person name="Vijayakumar V."/>
            <person name="Gluck-Thaler E."/>
            <person name="Korotkin H.B."/>
            <person name="Matheny P.B."/>
            <person name="Slot J.C."/>
        </authorList>
    </citation>
    <scope>NUCLEOTIDE SEQUENCE [LARGE SCALE GENOMIC DNA]</scope>
    <source>
        <strain evidence="9 10">2631</strain>
    </source>
</reference>
<dbReference type="CDD" id="cd23995">
    <property type="entry name" value="Seipin_BSCL2_like"/>
    <property type="match status" value="1"/>
</dbReference>
<comment type="subcellular location">
    <subcellularLocation>
        <location evidence="1">Endoplasmic reticulum membrane</location>
        <topology evidence="1">Multi-pass membrane protein</topology>
    </subcellularLocation>
</comment>
<evidence type="ECO:0000256" key="6">
    <source>
        <dbReference type="ARBA" id="ARBA00023136"/>
    </source>
</evidence>
<organism evidence="9 10">
    <name type="scientific">Psilocybe cyanescens</name>
    <dbReference type="NCBI Taxonomy" id="93625"/>
    <lineage>
        <taxon>Eukaryota</taxon>
        <taxon>Fungi</taxon>
        <taxon>Dikarya</taxon>
        <taxon>Basidiomycota</taxon>
        <taxon>Agaricomycotina</taxon>
        <taxon>Agaricomycetes</taxon>
        <taxon>Agaricomycetidae</taxon>
        <taxon>Agaricales</taxon>
        <taxon>Agaricineae</taxon>
        <taxon>Strophariaceae</taxon>
        <taxon>Psilocybe</taxon>
    </lineage>
</organism>
<evidence type="ECO:0000313" key="10">
    <source>
        <dbReference type="Proteomes" id="UP000283269"/>
    </source>
</evidence>
<gene>
    <name evidence="9" type="ORF">CVT25_005659</name>
</gene>
<feature type="compositionally biased region" description="Basic and acidic residues" evidence="7">
    <location>
        <begin position="263"/>
        <end position="272"/>
    </location>
</feature>
<feature type="transmembrane region" description="Helical" evidence="8">
    <location>
        <begin position="225"/>
        <end position="252"/>
    </location>
</feature>
<keyword evidence="2 8" id="KW-0812">Transmembrane</keyword>
<feature type="transmembrane region" description="Helical" evidence="8">
    <location>
        <begin position="44"/>
        <end position="66"/>
    </location>
</feature>
<dbReference type="PANTHER" id="PTHR21212:SF0">
    <property type="entry name" value="SEIPIN"/>
    <property type="match status" value="1"/>
</dbReference>
<protein>
    <recommendedName>
        <fullName evidence="11">Seipin</fullName>
    </recommendedName>
</protein>
<dbReference type="OrthoDB" id="3990054at2759"/>
<dbReference type="InParanoid" id="A0A409VLE7"/>